<accession>A0A2S7ZN10</accession>
<feature type="domain" description="Thymidylate kinase-like" evidence="1">
    <location>
        <begin position="30"/>
        <end position="205"/>
    </location>
</feature>
<protein>
    <recommendedName>
        <fullName evidence="1">Thymidylate kinase-like domain-containing protein</fullName>
    </recommendedName>
</protein>
<dbReference type="InterPro" id="IPR027417">
    <property type="entry name" value="P-loop_NTPase"/>
</dbReference>
<dbReference type="Gene3D" id="3.40.50.300">
    <property type="entry name" value="P-loop containing nucleotide triphosphate hydrolases"/>
    <property type="match status" value="1"/>
</dbReference>
<comment type="caution">
    <text evidence="2">The sequence shown here is derived from an EMBL/GenBank/DDBJ whole genome shotgun (WGS) entry which is preliminary data.</text>
</comment>
<organism evidence="2 3">
    <name type="scientific">Veillonella tobetsuensis</name>
    <dbReference type="NCBI Taxonomy" id="1110546"/>
    <lineage>
        <taxon>Bacteria</taxon>
        <taxon>Bacillati</taxon>
        <taxon>Bacillota</taxon>
        <taxon>Negativicutes</taxon>
        <taxon>Veillonellales</taxon>
        <taxon>Veillonellaceae</taxon>
        <taxon>Veillonella</taxon>
    </lineage>
</organism>
<dbReference type="InterPro" id="IPR039430">
    <property type="entry name" value="Thymidylate_kin-like_dom"/>
</dbReference>
<dbReference type="EMBL" id="PPDF01000012">
    <property type="protein sequence ID" value="PQL24679.1"/>
    <property type="molecule type" value="Genomic_DNA"/>
</dbReference>
<evidence type="ECO:0000259" key="1">
    <source>
        <dbReference type="Pfam" id="PF02223"/>
    </source>
</evidence>
<sequence>MDGLDELKLILNCIYNESDVGEPLIPFFSFEGLPGAGKTTQIKLVSSELTKIYGKCAYIDLPTKSGIGQILKSVYTNKEIHWNDLRLKCPWFNPLMITLDLHLALKNAALSGAKFALMSRGILSTFYYNLDAYGNSEMQNWKLLENHLRGFYKPTAIIYMDLPIEEAHKRVVIRNRGPLRKMDSVDQMHKDQYKLNEFLHRLNTIPTHFIDAVGSQVEVTNRIVNILQGYLSGKGYRKTI</sequence>
<dbReference type="Pfam" id="PF02223">
    <property type="entry name" value="Thymidylate_kin"/>
    <property type="match status" value="1"/>
</dbReference>
<dbReference type="RefSeq" id="WP_105093101.1">
    <property type="nucleotide sequence ID" value="NZ_PPDF01000012.1"/>
</dbReference>
<proteinExistence type="predicted"/>
<evidence type="ECO:0000313" key="3">
    <source>
        <dbReference type="Proteomes" id="UP000238877"/>
    </source>
</evidence>
<reference evidence="2 3" key="1">
    <citation type="submission" date="2018-01" db="EMBL/GenBank/DDBJ databases">
        <title>Draft genome sequences of clinical isolates and type strains of oral Veillonella including Veillonella infantum sp., nov.</title>
        <authorList>
            <person name="Mashima I."/>
            <person name="Liao Y.-C."/>
            <person name="Sabharwal A."/>
            <person name="Haase E.M."/>
            <person name="Nakazawa F."/>
            <person name="Scannapieco F.A."/>
        </authorList>
    </citation>
    <scope>NUCLEOTIDE SEQUENCE [LARGE SCALE GENOMIC DNA]</scope>
    <source>
        <strain evidence="2 3">Y6</strain>
    </source>
</reference>
<evidence type="ECO:0000313" key="2">
    <source>
        <dbReference type="EMBL" id="PQL24679.1"/>
    </source>
</evidence>
<name>A0A2S7ZN10_9FIRM</name>
<dbReference type="AlphaFoldDB" id="A0A2S7ZN10"/>
<dbReference type="Proteomes" id="UP000238877">
    <property type="component" value="Unassembled WGS sequence"/>
</dbReference>
<gene>
    <name evidence="2" type="ORF">VTHSUH11_06760</name>
</gene>
<dbReference type="SUPFAM" id="SSF52540">
    <property type="entry name" value="P-loop containing nucleoside triphosphate hydrolases"/>
    <property type="match status" value="1"/>
</dbReference>